<sequence>MPPKKTPNQIKSLHALHTPNHACHACQIDGLNHARPPRKCGRRSEKRVGFSLCAILLPSMRGKRENEKRQEKEGRKERREEFELRESLLLVYAN</sequence>
<keyword evidence="3" id="KW-1185">Reference proteome</keyword>
<dbReference type="GeneID" id="59260969"/>
<name>A0A8H6B5A8_9HELO</name>
<evidence type="ECO:0000256" key="1">
    <source>
        <dbReference type="SAM" id="MobiDB-lite"/>
    </source>
</evidence>
<comment type="caution">
    <text evidence="2">The sequence shown here is derived from an EMBL/GenBank/DDBJ whole genome shotgun (WGS) entry which is preliminary data.</text>
</comment>
<dbReference type="RefSeq" id="XP_037198643.1">
    <property type="nucleotide sequence ID" value="XM_037337277.1"/>
</dbReference>
<feature type="region of interest" description="Disordered" evidence="1">
    <location>
        <begin position="61"/>
        <end position="80"/>
    </location>
</feature>
<organism evidence="2 3">
    <name type="scientific">Botrytis fragariae</name>
    <dbReference type="NCBI Taxonomy" id="1964551"/>
    <lineage>
        <taxon>Eukaryota</taxon>
        <taxon>Fungi</taxon>
        <taxon>Dikarya</taxon>
        <taxon>Ascomycota</taxon>
        <taxon>Pezizomycotina</taxon>
        <taxon>Leotiomycetes</taxon>
        <taxon>Helotiales</taxon>
        <taxon>Sclerotiniaceae</taxon>
        <taxon>Botrytis</taxon>
    </lineage>
</organism>
<dbReference type="AlphaFoldDB" id="A0A8H6B5A8"/>
<evidence type="ECO:0000313" key="3">
    <source>
        <dbReference type="Proteomes" id="UP000531561"/>
    </source>
</evidence>
<feature type="compositionally biased region" description="Basic and acidic residues" evidence="1">
    <location>
        <begin position="62"/>
        <end position="80"/>
    </location>
</feature>
<dbReference type="EMBL" id="JABFCT010000001">
    <property type="protein sequence ID" value="KAF5879699.1"/>
    <property type="molecule type" value="Genomic_DNA"/>
</dbReference>
<proteinExistence type="predicted"/>
<accession>A0A8H6B5A8</accession>
<dbReference type="Proteomes" id="UP000531561">
    <property type="component" value="Unassembled WGS sequence"/>
</dbReference>
<gene>
    <name evidence="2" type="ORF">Bfra_006906</name>
</gene>
<reference evidence="2 3" key="1">
    <citation type="journal article" date="2020" name="Phytopathology">
        <title>A high-quality genome resource of Botrytis fragariae, a new and rapidly spreading fungal pathogen causing strawberry gray mold in the U.S.A.</title>
        <authorList>
            <person name="Wu Y."/>
            <person name="Saski C.A."/>
            <person name="Schnabel G."/>
            <person name="Xiao S."/>
            <person name="Hu M."/>
        </authorList>
    </citation>
    <scope>NUCLEOTIDE SEQUENCE [LARGE SCALE GENOMIC DNA]</scope>
    <source>
        <strain evidence="2 3">BVB16</strain>
    </source>
</reference>
<evidence type="ECO:0000313" key="2">
    <source>
        <dbReference type="EMBL" id="KAF5879699.1"/>
    </source>
</evidence>
<protein>
    <submittedName>
        <fullName evidence="2">Uncharacterized protein</fullName>
    </submittedName>
</protein>